<evidence type="ECO:0000256" key="1">
    <source>
        <dbReference type="ARBA" id="ARBA00004123"/>
    </source>
</evidence>
<evidence type="ECO:0000256" key="11">
    <source>
        <dbReference type="SAM" id="Phobius"/>
    </source>
</evidence>
<comment type="subcellular location">
    <subcellularLocation>
        <location evidence="2">Cytoplasm</location>
    </subcellularLocation>
    <subcellularLocation>
        <location evidence="1">Nucleus</location>
    </subcellularLocation>
</comment>
<keyword evidence="13" id="KW-1185">Reference proteome</keyword>
<keyword evidence="11" id="KW-1133">Transmembrane helix</keyword>
<reference evidence="12 13" key="1">
    <citation type="submission" date="2020-02" db="EMBL/GenBank/DDBJ databases">
        <authorList>
            <person name="Ferguson B K."/>
        </authorList>
    </citation>
    <scope>NUCLEOTIDE SEQUENCE [LARGE SCALE GENOMIC DNA]</scope>
</reference>
<feature type="region of interest" description="Disordered" evidence="10">
    <location>
        <begin position="121"/>
        <end position="140"/>
    </location>
</feature>
<dbReference type="InterPro" id="IPR019312">
    <property type="entry name" value="CNOT11"/>
</dbReference>
<evidence type="ECO:0000256" key="4">
    <source>
        <dbReference type="ARBA" id="ARBA00014872"/>
    </source>
</evidence>
<keyword evidence="6" id="KW-0805">Transcription regulation</keyword>
<protein>
    <recommendedName>
        <fullName evidence="4">CCR4-NOT transcription complex subunit 11</fullName>
    </recommendedName>
</protein>
<evidence type="ECO:0000256" key="8">
    <source>
        <dbReference type="ARBA" id="ARBA00023163"/>
    </source>
</evidence>
<accession>A0A6H5IFL4</accession>
<proteinExistence type="inferred from homology"/>
<evidence type="ECO:0000313" key="12">
    <source>
        <dbReference type="EMBL" id="CAB0036706.1"/>
    </source>
</evidence>
<evidence type="ECO:0000256" key="7">
    <source>
        <dbReference type="ARBA" id="ARBA00023158"/>
    </source>
</evidence>
<evidence type="ECO:0000256" key="5">
    <source>
        <dbReference type="ARBA" id="ARBA00022490"/>
    </source>
</evidence>
<dbReference type="GO" id="GO:0005634">
    <property type="term" value="C:nucleus"/>
    <property type="evidence" value="ECO:0007669"/>
    <property type="project" value="UniProtKB-SubCell"/>
</dbReference>
<feature type="non-terminal residue" evidence="12">
    <location>
        <position position="165"/>
    </location>
</feature>
<gene>
    <name evidence="12" type="ORF">TBRA_LOCUS8565</name>
</gene>
<organism evidence="12 13">
    <name type="scientific">Trichogramma brassicae</name>
    <dbReference type="NCBI Taxonomy" id="86971"/>
    <lineage>
        <taxon>Eukaryota</taxon>
        <taxon>Metazoa</taxon>
        <taxon>Ecdysozoa</taxon>
        <taxon>Arthropoda</taxon>
        <taxon>Hexapoda</taxon>
        <taxon>Insecta</taxon>
        <taxon>Pterygota</taxon>
        <taxon>Neoptera</taxon>
        <taxon>Endopterygota</taxon>
        <taxon>Hymenoptera</taxon>
        <taxon>Apocrita</taxon>
        <taxon>Proctotrupomorpha</taxon>
        <taxon>Chalcidoidea</taxon>
        <taxon>Trichogrammatidae</taxon>
        <taxon>Trichogramma</taxon>
    </lineage>
</organism>
<evidence type="ECO:0000256" key="10">
    <source>
        <dbReference type="SAM" id="MobiDB-lite"/>
    </source>
</evidence>
<dbReference type="OrthoDB" id="10265389at2759"/>
<dbReference type="AlphaFoldDB" id="A0A6H5IFL4"/>
<evidence type="ECO:0000313" key="13">
    <source>
        <dbReference type="Proteomes" id="UP000479190"/>
    </source>
</evidence>
<keyword evidence="11" id="KW-0472">Membrane</keyword>
<keyword evidence="7" id="KW-0943">RNA-mediated gene silencing</keyword>
<dbReference type="GO" id="GO:0031047">
    <property type="term" value="P:regulatory ncRNA-mediated gene silencing"/>
    <property type="evidence" value="ECO:0007669"/>
    <property type="project" value="UniProtKB-KW"/>
</dbReference>
<evidence type="ECO:0000256" key="2">
    <source>
        <dbReference type="ARBA" id="ARBA00004496"/>
    </source>
</evidence>
<feature type="transmembrane region" description="Helical" evidence="11">
    <location>
        <begin position="80"/>
        <end position="102"/>
    </location>
</feature>
<sequence>MSLSPKDLAKLMDLLDEDTNASTSLESLSNQLHTIFPREERFKVGMTLLLLLQHVDLLPGELQRIIAVAMLFDLYKGEPLASTPFASIFLFLPMVPSITVIAPNHRRTIVLLFATRANPNSTMGGSSSHGSSTSSPSTGSSTCSWCGVLDSGSLPSRAVERNPDV</sequence>
<keyword evidence="9" id="KW-0539">Nucleus</keyword>
<evidence type="ECO:0000256" key="9">
    <source>
        <dbReference type="ARBA" id="ARBA00023242"/>
    </source>
</evidence>
<evidence type="ECO:0000256" key="3">
    <source>
        <dbReference type="ARBA" id="ARBA00008030"/>
    </source>
</evidence>
<keyword evidence="11" id="KW-0812">Transmembrane</keyword>
<dbReference type="GO" id="GO:0030014">
    <property type="term" value="C:CCR4-NOT complex"/>
    <property type="evidence" value="ECO:0007669"/>
    <property type="project" value="InterPro"/>
</dbReference>
<dbReference type="Proteomes" id="UP000479190">
    <property type="component" value="Unassembled WGS sequence"/>
</dbReference>
<comment type="similarity">
    <text evidence="3">Belongs to the CNOT11 family.</text>
</comment>
<keyword evidence="8" id="KW-0804">Transcription</keyword>
<dbReference type="GO" id="GO:0005737">
    <property type="term" value="C:cytoplasm"/>
    <property type="evidence" value="ECO:0007669"/>
    <property type="project" value="UniProtKB-SubCell"/>
</dbReference>
<evidence type="ECO:0000256" key="6">
    <source>
        <dbReference type="ARBA" id="ARBA00023015"/>
    </source>
</evidence>
<dbReference type="PANTHER" id="PTHR15975:SF0">
    <property type="entry name" value="CCR4-NOT TRANSCRIPTION COMPLEX SUBUNIT 11"/>
    <property type="match status" value="1"/>
</dbReference>
<keyword evidence="5" id="KW-0963">Cytoplasm</keyword>
<dbReference type="EMBL" id="CADCXV010000826">
    <property type="protein sequence ID" value="CAB0036706.1"/>
    <property type="molecule type" value="Genomic_DNA"/>
</dbReference>
<dbReference type="PANTHER" id="PTHR15975">
    <property type="entry name" value="CCR4-NOT TRANSCRIPTION COMPLEX SUBUNIT 11"/>
    <property type="match status" value="1"/>
</dbReference>
<name>A0A6H5IFL4_9HYME</name>